<accession>A0A858PYV8</accession>
<feature type="transmembrane region" description="Helical" evidence="1">
    <location>
        <begin position="66"/>
        <end position="87"/>
    </location>
</feature>
<evidence type="ECO:0000313" key="3">
    <source>
        <dbReference type="Proteomes" id="UP000500930"/>
    </source>
</evidence>
<dbReference type="Proteomes" id="UP000500930">
    <property type="component" value="Chromosome"/>
</dbReference>
<keyword evidence="1" id="KW-0812">Transmembrane</keyword>
<name>A0A858PYV8_9RICK</name>
<feature type="transmembrane region" description="Helical" evidence="1">
    <location>
        <begin position="12"/>
        <end position="34"/>
    </location>
</feature>
<protein>
    <submittedName>
        <fullName evidence="2">YggT family protein</fullName>
    </submittedName>
</protein>
<dbReference type="AlphaFoldDB" id="A0A858PYV8"/>
<gene>
    <name evidence="2" type="ORF">ANPL_03460</name>
</gene>
<dbReference type="InterPro" id="IPR003425">
    <property type="entry name" value="CCB3/YggT"/>
</dbReference>
<evidence type="ECO:0000256" key="1">
    <source>
        <dbReference type="SAM" id="Phobius"/>
    </source>
</evidence>
<organism evidence="2 3">
    <name type="scientific">Anaplasma platys</name>
    <dbReference type="NCBI Taxonomy" id="949"/>
    <lineage>
        <taxon>Bacteria</taxon>
        <taxon>Pseudomonadati</taxon>
        <taxon>Pseudomonadota</taxon>
        <taxon>Alphaproteobacteria</taxon>
        <taxon>Rickettsiales</taxon>
        <taxon>Anaplasmataceae</taxon>
        <taxon>Anaplasma</taxon>
    </lineage>
</organism>
<evidence type="ECO:0000313" key="2">
    <source>
        <dbReference type="EMBL" id="QJC27750.1"/>
    </source>
</evidence>
<reference evidence="2 3" key="1">
    <citation type="journal article" date="2020" name="Pathogens">
        <title>First Whole Genome Sequence of Anaplasma platys, an Obligate Intracellular Rickettsial Pathogen of Dogs.</title>
        <authorList>
            <person name="Llanes A."/>
            <person name="Rajeev S."/>
        </authorList>
    </citation>
    <scope>NUCLEOTIDE SEQUENCE [LARGE SCALE GENOMIC DNA]</scope>
    <source>
        <strain evidence="2 3">S3</strain>
    </source>
</reference>
<proteinExistence type="predicted"/>
<dbReference type="KEGG" id="aplt:ANPL_03460"/>
<dbReference type="GO" id="GO:0016020">
    <property type="term" value="C:membrane"/>
    <property type="evidence" value="ECO:0007669"/>
    <property type="project" value="InterPro"/>
</dbReference>
<dbReference type="Pfam" id="PF02325">
    <property type="entry name" value="CCB3_YggT"/>
    <property type="match status" value="1"/>
</dbReference>
<dbReference type="EMBL" id="CP046391">
    <property type="protein sequence ID" value="QJC27750.1"/>
    <property type="molecule type" value="Genomic_DNA"/>
</dbReference>
<keyword evidence="1" id="KW-0472">Membrane</keyword>
<keyword evidence="1" id="KW-1133">Transmembrane helix</keyword>
<keyword evidence="3" id="KW-1185">Reference proteome</keyword>
<dbReference type="RefSeq" id="WP_169193359.1">
    <property type="nucleotide sequence ID" value="NZ_CP046391.1"/>
</dbReference>
<sequence>MHPIAYLLDTILSVYNFALIAWVILGWLIALRIVNGNNDIVYRIYAALTRMVSPALSFIRRYIPSIAGLDLAPIALLIAVGFFRYALRYYF</sequence>